<comment type="caution">
    <text evidence="2">The sequence shown here is derived from an EMBL/GenBank/DDBJ whole genome shotgun (WGS) entry which is preliminary data.</text>
</comment>
<dbReference type="EMBL" id="JABMIG020000134">
    <property type="protein sequence ID" value="KAL3790015.1"/>
    <property type="molecule type" value="Genomic_DNA"/>
</dbReference>
<sequence length="348" mass="39393">MLALHLLMAAHLSALFVAGRAIGKSSKPSFVGSRFGCLRPIQAIPDPHDVSRSSPPNWKSWRISVHVPHSGWPSTRLFSVQSSRIKLSTESTSDAGNATSESQPFTWKQLVQLFRTPSQNRHFVPSDHPNLTLFRRSSAVQSTYLAHQTQLKLRWKSAYDYLCVHKFGREFGFQSTLVKTRDDGVDGDCVPESGQESRYQSEPSLVRASDYAIKNKRKYLSLVPNDYPYDVDVGIDHYCLWKIGGTFPNEGILEDEMKWAITELEKCSAEDFHRSSLIVQQNDVEYYATMNTASTCDEHGIVDYLYWVNPPHLQSMPKIQHAHILVLRGENRNNGHMGDLTNPLSSQL</sequence>
<dbReference type="AlphaFoldDB" id="A0ABD3PP83"/>
<dbReference type="InterPro" id="IPR022036">
    <property type="entry name" value="DUF3605"/>
</dbReference>
<reference evidence="2 3" key="1">
    <citation type="journal article" date="2020" name="G3 (Bethesda)">
        <title>Improved Reference Genome for Cyclotella cryptica CCMP332, a Model for Cell Wall Morphogenesis, Salinity Adaptation, and Lipid Production in Diatoms (Bacillariophyta).</title>
        <authorList>
            <person name="Roberts W.R."/>
            <person name="Downey K.M."/>
            <person name="Ruck E.C."/>
            <person name="Traller J.C."/>
            <person name="Alverson A.J."/>
        </authorList>
    </citation>
    <scope>NUCLEOTIDE SEQUENCE [LARGE SCALE GENOMIC DNA]</scope>
    <source>
        <strain evidence="2 3">CCMP332</strain>
    </source>
</reference>
<dbReference type="Proteomes" id="UP001516023">
    <property type="component" value="Unassembled WGS sequence"/>
</dbReference>
<feature type="chain" id="PRO_5044834100" evidence="1">
    <location>
        <begin position="20"/>
        <end position="348"/>
    </location>
</feature>
<keyword evidence="3" id="KW-1185">Reference proteome</keyword>
<proteinExistence type="predicted"/>
<name>A0ABD3PP83_9STRA</name>
<protein>
    <submittedName>
        <fullName evidence="2">Uncharacterized protein</fullName>
    </submittedName>
</protein>
<evidence type="ECO:0000313" key="3">
    <source>
        <dbReference type="Proteomes" id="UP001516023"/>
    </source>
</evidence>
<feature type="signal peptide" evidence="1">
    <location>
        <begin position="1"/>
        <end position="19"/>
    </location>
</feature>
<dbReference type="PANTHER" id="PTHR35020">
    <property type="entry name" value="N-ACETYLGLUCOSAMINE-INDUCED PROTEIN 1"/>
    <property type="match status" value="1"/>
</dbReference>
<organism evidence="2 3">
    <name type="scientific">Cyclotella cryptica</name>
    <dbReference type="NCBI Taxonomy" id="29204"/>
    <lineage>
        <taxon>Eukaryota</taxon>
        <taxon>Sar</taxon>
        <taxon>Stramenopiles</taxon>
        <taxon>Ochrophyta</taxon>
        <taxon>Bacillariophyta</taxon>
        <taxon>Coscinodiscophyceae</taxon>
        <taxon>Thalassiosirophycidae</taxon>
        <taxon>Stephanodiscales</taxon>
        <taxon>Stephanodiscaceae</taxon>
        <taxon>Cyclotella</taxon>
    </lineage>
</organism>
<gene>
    <name evidence="2" type="ORF">HJC23_011371</name>
</gene>
<evidence type="ECO:0000256" key="1">
    <source>
        <dbReference type="SAM" id="SignalP"/>
    </source>
</evidence>
<keyword evidence="1" id="KW-0732">Signal</keyword>
<dbReference type="PANTHER" id="PTHR35020:SF2">
    <property type="entry name" value="N-ACETYLGLUCOSAMINE-INDUCED PROTEIN 1"/>
    <property type="match status" value="1"/>
</dbReference>
<dbReference type="Pfam" id="PF12239">
    <property type="entry name" value="DUF3605"/>
    <property type="match status" value="1"/>
</dbReference>
<accession>A0ABD3PP83</accession>
<evidence type="ECO:0000313" key="2">
    <source>
        <dbReference type="EMBL" id="KAL3790015.1"/>
    </source>
</evidence>